<dbReference type="Proteomes" id="UP001066276">
    <property type="component" value="Chromosome 8"/>
</dbReference>
<gene>
    <name evidence="1" type="ORF">NDU88_000127</name>
</gene>
<dbReference type="AlphaFoldDB" id="A0AAV7N723"/>
<name>A0AAV7N723_PLEWA</name>
<dbReference type="EMBL" id="JANPWB010000012">
    <property type="protein sequence ID" value="KAJ1111855.1"/>
    <property type="molecule type" value="Genomic_DNA"/>
</dbReference>
<keyword evidence="2" id="KW-1185">Reference proteome</keyword>
<comment type="caution">
    <text evidence="1">The sequence shown here is derived from an EMBL/GenBank/DDBJ whole genome shotgun (WGS) entry which is preliminary data.</text>
</comment>
<evidence type="ECO:0000313" key="2">
    <source>
        <dbReference type="Proteomes" id="UP001066276"/>
    </source>
</evidence>
<organism evidence="1 2">
    <name type="scientific">Pleurodeles waltl</name>
    <name type="common">Iberian ribbed newt</name>
    <dbReference type="NCBI Taxonomy" id="8319"/>
    <lineage>
        <taxon>Eukaryota</taxon>
        <taxon>Metazoa</taxon>
        <taxon>Chordata</taxon>
        <taxon>Craniata</taxon>
        <taxon>Vertebrata</taxon>
        <taxon>Euteleostomi</taxon>
        <taxon>Amphibia</taxon>
        <taxon>Batrachia</taxon>
        <taxon>Caudata</taxon>
        <taxon>Salamandroidea</taxon>
        <taxon>Salamandridae</taxon>
        <taxon>Pleurodelinae</taxon>
        <taxon>Pleurodeles</taxon>
    </lineage>
</organism>
<accession>A0AAV7N723</accession>
<evidence type="ECO:0000313" key="1">
    <source>
        <dbReference type="EMBL" id="KAJ1111855.1"/>
    </source>
</evidence>
<reference evidence="1" key="1">
    <citation type="journal article" date="2022" name="bioRxiv">
        <title>Sequencing and chromosome-scale assembly of the giantPleurodeles waltlgenome.</title>
        <authorList>
            <person name="Brown T."/>
            <person name="Elewa A."/>
            <person name="Iarovenko S."/>
            <person name="Subramanian E."/>
            <person name="Araus A.J."/>
            <person name="Petzold A."/>
            <person name="Susuki M."/>
            <person name="Suzuki K.-i.T."/>
            <person name="Hayashi T."/>
            <person name="Toyoda A."/>
            <person name="Oliveira C."/>
            <person name="Osipova E."/>
            <person name="Leigh N.D."/>
            <person name="Simon A."/>
            <person name="Yun M.H."/>
        </authorList>
    </citation>
    <scope>NUCLEOTIDE SEQUENCE</scope>
    <source>
        <strain evidence="1">20211129_DDA</strain>
        <tissue evidence="1">Liver</tissue>
    </source>
</reference>
<sequence>MPRRTGASGVPSVPTASSLSFLRWDSPEGGTSFLQALRSTHVHTSSTLRIQCSDLGLRLVMTGFGAGRVLSGGASVRCYRSPHTMQRPGTAAGDDWFWGW</sequence>
<proteinExistence type="predicted"/>
<protein>
    <submittedName>
        <fullName evidence="1">Uncharacterized protein</fullName>
    </submittedName>
</protein>